<gene>
    <name evidence="3" type="ORF">F6W96_09730</name>
</gene>
<sequence>MASGWKYPLVQEGSGPLDRRTEPVRDRDQWRQPDQSRSAPAVSAGGGMMRPNSTTPPAFDIEIFNQDCTQSRPLGPYMKARFGWFWDVPGTGTIIVKGDHPMAARLMACKRDVVPLRTYYNGIPWDGRVISAVMEGKPGEEIVTATCVSNLYWLLTVLAWVNPMFPPEVQIGLTGKQDIMFGPVDFVVKYFLAKNMIRLQKPVYAALPIQYDVPELPQLKDLNTLDDILKVINSFTEDLCVVNARFTRMDELIKMTTEHSGRGLSCNLWLPKDGPSPSVFNTDTLARLQNVLDLSGDNFFWFTNPDNVLGLADPDQWGKMQHAGYVFDTRVQRDRRWMQWRTDSGHIVNYKRGVSHPKAHDVVVGGKAPDFVNQVVEWGANLALQALLNFLVPGLDLGGLLVGDLFDDIFFTYQRFRDERLRADLGVHGWGEAFVDNTTAWSLDSFAVGMNGLRQNGGGESLKLEVISGGIDGRGYSFGVDDGSGRRFQVGDIMTFWDRGTVVEDYVSGVEVEDSRDEKCTEFVTIGNDDEMKDAWSQLIDRLSGLASFSRAIANSTG</sequence>
<evidence type="ECO:0000313" key="4">
    <source>
        <dbReference type="Proteomes" id="UP000500953"/>
    </source>
</evidence>
<dbReference type="EMBL" id="CP046173">
    <property type="protein sequence ID" value="QIS18525.1"/>
    <property type="molecule type" value="Genomic_DNA"/>
</dbReference>
<feature type="compositionally biased region" description="Basic and acidic residues" evidence="1">
    <location>
        <begin position="17"/>
        <end position="31"/>
    </location>
</feature>
<evidence type="ECO:0000313" key="3">
    <source>
        <dbReference type="EMBL" id="QIS18525.1"/>
    </source>
</evidence>
<feature type="domain" description="Gp28/Gp37-like" evidence="2">
    <location>
        <begin position="61"/>
        <end position="528"/>
    </location>
</feature>
<feature type="region of interest" description="Disordered" evidence="1">
    <location>
        <begin position="1"/>
        <end position="56"/>
    </location>
</feature>
<dbReference type="AlphaFoldDB" id="A0A6G9YYY3"/>
<evidence type="ECO:0000259" key="2">
    <source>
        <dbReference type="Pfam" id="PF14594"/>
    </source>
</evidence>
<dbReference type="Pfam" id="PF14594">
    <property type="entry name" value="Sipho_Gp37"/>
    <property type="match status" value="1"/>
</dbReference>
<organism evidence="3 4">
    <name type="scientific">Nocardia terpenica</name>
    <dbReference type="NCBI Taxonomy" id="455432"/>
    <lineage>
        <taxon>Bacteria</taxon>
        <taxon>Bacillati</taxon>
        <taxon>Actinomycetota</taxon>
        <taxon>Actinomycetes</taxon>
        <taxon>Mycobacteriales</taxon>
        <taxon>Nocardiaceae</taxon>
        <taxon>Nocardia</taxon>
    </lineage>
</organism>
<proteinExistence type="predicted"/>
<accession>A0A6G9YYY3</accession>
<dbReference type="RefSeq" id="WP_167485851.1">
    <property type="nucleotide sequence ID" value="NZ_CP046173.1"/>
</dbReference>
<name>A0A6G9YYY3_9NOCA</name>
<protein>
    <recommendedName>
        <fullName evidence="2">Gp28/Gp37-like domain-containing protein</fullName>
    </recommendedName>
</protein>
<evidence type="ECO:0000256" key="1">
    <source>
        <dbReference type="SAM" id="MobiDB-lite"/>
    </source>
</evidence>
<dbReference type="Proteomes" id="UP000500953">
    <property type="component" value="Chromosome"/>
</dbReference>
<reference evidence="3 4" key="1">
    <citation type="journal article" date="2019" name="ACS Chem. Biol.">
        <title>Identification and Mobilization of a Cryptic Antibiotic Biosynthesis Gene Locus from a Human-Pathogenic Nocardia Isolate.</title>
        <authorList>
            <person name="Herisse M."/>
            <person name="Ishida K."/>
            <person name="Porter J.L."/>
            <person name="Howden B."/>
            <person name="Hertweck C."/>
            <person name="Stinear T.P."/>
            <person name="Pidot S.J."/>
        </authorList>
    </citation>
    <scope>NUCLEOTIDE SEQUENCE [LARGE SCALE GENOMIC DNA]</scope>
    <source>
        <strain evidence="3 4">AUSMDU00012715</strain>
    </source>
</reference>
<dbReference type="InterPro" id="IPR029432">
    <property type="entry name" value="Gp28/Gp37-like_dom"/>
</dbReference>